<dbReference type="eggNOG" id="COG0697">
    <property type="taxonomic scope" value="Bacteria"/>
</dbReference>
<evidence type="ECO:0000256" key="4">
    <source>
        <dbReference type="ARBA" id="ARBA00022692"/>
    </source>
</evidence>
<keyword evidence="10" id="KW-1185">Reference proteome</keyword>
<evidence type="ECO:0000256" key="6">
    <source>
        <dbReference type="ARBA" id="ARBA00023136"/>
    </source>
</evidence>
<protein>
    <submittedName>
        <fullName evidence="9">Permease of the drug/metabolite transporter (DMT) superfamily</fullName>
    </submittedName>
</protein>
<dbReference type="Proteomes" id="UP000027982">
    <property type="component" value="Chromosome"/>
</dbReference>
<feature type="transmembrane region" description="Helical" evidence="7">
    <location>
        <begin position="103"/>
        <end position="122"/>
    </location>
</feature>
<dbReference type="KEGG" id="fgi:OP10G_4462"/>
<feature type="transmembrane region" description="Helical" evidence="7">
    <location>
        <begin position="193"/>
        <end position="214"/>
    </location>
</feature>
<sequence length="314" mass="33573">MAGGYFKYPFVVRRPVSFSLPLAVASLSWGFNFVAIKVLEPEMGEKALGLLRFLVMWGLLVVVCRVRGESLRYRKEDKWQVLLVGAVSMGIYMILFLEGLARTGAAEGAIILATSPIMTYLLSCRVGQEKFQPTSLTGTLVAFLGVTMVVLGGASSERGTVFGEVLVIASSITWAISAVMMRPLLSRYEPTQVLTMSMPGALPILLIYATPAVLSTKFGAISTLGWAMFAHIAILSGVVAFACFYAGLRQVGAGGATLYQYFVPPLAVLFSLLILHKTLGAWQLLGLAVVLTGVILASNARRAALAADLADAAR</sequence>
<evidence type="ECO:0000256" key="5">
    <source>
        <dbReference type="ARBA" id="ARBA00022989"/>
    </source>
</evidence>
<evidence type="ECO:0000256" key="2">
    <source>
        <dbReference type="ARBA" id="ARBA00007362"/>
    </source>
</evidence>
<evidence type="ECO:0000256" key="7">
    <source>
        <dbReference type="SAM" id="Phobius"/>
    </source>
</evidence>
<dbReference type="AlphaFoldDB" id="A0A068NY45"/>
<reference evidence="9 10" key="1">
    <citation type="journal article" date="2014" name="PLoS ONE">
        <title>The first complete genome sequence of the class fimbriimonadia in the phylum armatimonadetes.</title>
        <authorList>
            <person name="Hu Z.Y."/>
            <person name="Wang Y.Z."/>
            <person name="Im W.T."/>
            <person name="Wang S.Y."/>
            <person name="Zhao G.P."/>
            <person name="Zheng H.J."/>
            <person name="Quan Z.X."/>
        </authorList>
    </citation>
    <scope>NUCLEOTIDE SEQUENCE [LARGE SCALE GENOMIC DNA]</scope>
    <source>
        <strain evidence="9">Gsoil 348</strain>
    </source>
</reference>
<feature type="domain" description="EamA" evidence="8">
    <location>
        <begin position="162"/>
        <end position="298"/>
    </location>
</feature>
<feature type="transmembrane region" description="Helical" evidence="7">
    <location>
        <begin position="16"/>
        <end position="36"/>
    </location>
</feature>
<feature type="transmembrane region" description="Helical" evidence="7">
    <location>
        <begin position="48"/>
        <end position="67"/>
    </location>
</feature>
<dbReference type="STRING" id="661478.OP10G_4462"/>
<evidence type="ECO:0000256" key="3">
    <source>
        <dbReference type="ARBA" id="ARBA00022475"/>
    </source>
</evidence>
<dbReference type="InterPro" id="IPR050638">
    <property type="entry name" value="AA-Vitamin_Transporters"/>
</dbReference>
<evidence type="ECO:0000256" key="1">
    <source>
        <dbReference type="ARBA" id="ARBA00004651"/>
    </source>
</evidence>
<dbReference type="InterPro" id="IPR037185">
    <property type="entry name" value="EmrE-like"/>
</dbReference>
<evidence type="ECO:0000313" key="10">
    <source>
        <dbReference type="Proteomes" id="UP000027982"/>
    </source>
</evidence>
<feature type="transmembrane region" description="Helical" evidence="7">
    <location>
        <begin position="281"/>
        <end position="300"/>
    </location>
</feature>
<comment type="subcellular location">
    <subcellularLocation>
        <location evidence="1">Cell membrane</location>
        <topology evidence="1">Multi-pass membrane protein</topology>
    </subcellularLocation>
</comment>
<evidence type="ECO:0000313" key="9">
    <source>
        <dbReference type="EMBL" id="AIE87830.1"/>
    </source>
</evidence>
<keyword evidence="4 7" id="KW-0812">Transmembrane</keyword>
<dbReference type="Pfam" id="PF00892">
    <property type="entry name" value="EamA"/>
    <property type="match status" value="2"/>
</dbReference>
<dbReference type="InterPro" id="IPR000620">
    <property type="entry name" value="EamA_dom"/>
</dbReference>
<dbReference type="PANTHER" id="PTHR32322">
    <property type="entry name" value="INNER MEMBRANE TRANSPORTER"/>
    <property type="match status" value="1"/>
</dbReference>
<dbReference type="GO" id="GO:0005886">
    <property type="term" value="C:plasma membrane"/>
    <property type="evidence" value="ECO:0007669"/>
    <property type="project" value="UniProtKB-SubCell"/>
</dbReference>
<feature type="transmembrane region" description="Helical" evidence="7">
    <location>
        <begin position="79"/>
        <end position="97"/>
    </location>
</feature>
<feature type="domain" description="EamA" evidence="8">
    <location>
        <begin position="23"/>
        <end position="150"/>
    </location>
</feature>
<feature type="transmembrane region" description="Helical" evidence="7">
    <location>
        <begin position="161"/>
        <end position="181"/>
    </location>
</feature>
<dbReference type="HOGENOM" id="CLU_033863_4_2_0"/>
<keyword evidence="6 7" id="KW-0472">Membrane</keyword>
<dbReference type="PANTHER" id="PTHR32322:SF18">
    <property type="entry name" value="S-ADENOSYLMETHIONINE_S-ADENOSYLHOMOCYSTEINE TRANSPORTER"/>
    <property type="match status" value="1"/>
</dbReference>
<name>A0A068NY45_FIMGI</name>
<evidence type="ECO:0000259" key="8">
    <source>
        <dbReference type="Pfam" id="PF00892"/>
    </source>
</evidence>
<keyword evidence="5 7" id="KW-1133">Transmembrane helix</keyword>
<feature type="transmembrane region" description="Helical" evidence="7">
    <location>
        <begin position="134"/>
        <end position="155"/>
    </location>
</feature>
<gene>
    <name evidence="9" type="ORF">OP10G_4462</name>
</gene>
<feature type="transmembrane region" description="Helical" evidence="7">
    <location>
        <begin position="226"/>
        <end position="246"/>
    </location>
</feature>
<dbReference type="EMBL" id="CP007139">
    <property type="protein sequence ID" value="AIE87830.1"/>
    <property type="molecule type" value="Genomic_DNA"/>
</dbReference>
<keyword evidence="3" id="KW-1003">Cell membrane</keyword>
<organism evidence="9 10">
    <name type="scientific">Fimbriimonas ginsengisoli Gsoil 348</name>
    <dbReference type="NCBI Taxonomy" id="661478"/>
    <lineage>
        <taxon>Bacteria</taxon>
        <taxon>Bacillati</taxon>
        <taxon>Armatimonadota</taxon>
        <taxon>Fimbriimonadia</taxon>
        <taxon>Fimbriimonadales</taxon>
        <taxon>Fimbriimonadaceae</taxon>
        <taxon>Fimbriimonas</taxon>
    </lineage>
</organism>
<feature type="transmembrane region" description="Helical" evidence="7">
    <location>
        <begin position="258"/>
        <end position="275"/>
    </location>
</feature>
<comment type="similarity">
    <text evidence="2">Belongs to the EamA transporter family.</text>
</comment>
<proteinExistence type="inferred from homology"/>
<accession>A0A068NY45</accession>
<dbReference type="SUPFAM" id="SSF103481">
    <property type="entry name" value="Multidrug resistance efflux transporter EmrE"/>
    <property type="match status" value="2"/>
</dbReference>